<gene>
    <name evidence="1" type="ORF">GALL_532280</name>
</gene>
<comment type="caution">
    <text evidence="1">The sequence shown here is derived from an EMBL/GenBank/DDBJ whole genome shotgun (WGS) entry which is preliminary data.</text>
</comment>
<proteinExistence type="predicted"/>
<accession>A0A1J5P3G9</accession>
<name>A0A1J5P3G9_9ZZZZ</name>
<dbReference type="AntiFam" id="ANF00072">
    <property type="entry name" value="Shadow ORF (opposite TypA)"/>
</dbReference>
<evidence type="ECO:0000313" key="1">
    <source>
        <dbReference type="EMBL" id="OIQ65216.1"/>
    </source>
</evidence>
<sequence length="234" mass="26432">MSGQEAGQRQLAAVLQMHGLEHIGQRVLGRRHTEAPGSLGHAGRFMPQRLHQAQHAVLACRGAEQHRTDQPFAQFAGEIVEYGVARRLDVLEQLFHQRVVVIGELLQHREAGFLLAVEIAAFQRHDLGCLVLAIDKGAFQRQVDEARYPVAVPDRNLPQHQRNSRRRLQCRKRLADPLVGAVDLVEKQKARDAEVFELAQDDLKLRQLAFVGLADHHRGVHGRERGTHVMRELD</sequence>
<reference evidence="1" key="1">
    <citation type="submission" date="2016-10" db="EMBL/GenBank/DDBJ databases">
        <title>Sequence of Gallionella enrichment culture.</title>
        <authorList>
            <person name="Poehlein A."/>
            <person name="Muehling M."/>
            <person name="Daniel R."/>
        </authorList>
    </citation>
    <scope>NUCLEOTIDE SEQUENCE</scope>
</reference>
<organism evidence="1">
    <name type="scientific">mine drainage metagenome</name>
    <dbReference type="NCBI Taxonomy" id="410659"/>
    <lineage>
        <taxon>unclassified sequences</taxon>
        <taxon>metagenomes</taxon>
        <taxon>ecological metagenomes</taxon>
    </lineage>
</organism>
<dbReference type="EMBL" id="MLJW01007508">
    <property type="protein sequence ID" value="OIQ65216.1"/>
    <property type="molecule type" value="Genomic_DNA"/>
</dbReference>
<protein>
    <submittedName>
        <fullName evidence="1">Uncharacterized protein</fullName>
    </submittedName>
</protein>
<dbReference type="AlphaFoldDB" id="A0A1J5P3G9"/>